<dbReference type="Proteomes" id="UP001227230">
    <property type="component" value="Chromosome 17"/>
</dbReference>
<reference evidence="1 2" key="1">
    <citation type="journal article" date="2023" name="Hortic Res">
        <title>The complete reference genome for grapevine (Vitis vinifera L.) genetics and breeding.</title>
        <authorList>
            <person name="Shi X."/>
            <person name="Cao S."/>
            <person name="Wang X."/>
            <person name="Huang S."/>
            <person name="Wang Y."/>
            <person name="Liu Z."/>
            <person name="Liu W."/>
            <person name="Leng X."/>
            <person name="Peng Y."/>
            <person name="Wang N."/>
            <person name="Wang Y."/>
            <person name="Ma Z."/>
            <person name="Xu X."/>
            <person name="Zhang F."/>
            <person name="Xue H."/>
            <person name="Zhong H."/>
            <person name="Wang Y."/>
            <person name="Zhang K."/>
            <person name="Velt A."/>
            <person name="Avia K."/>
            <person name="Holtgrawe D."/>
            <person name="Grimplet J."/>
            <person name="Matus J.T."/>
            <person name="Ware D."/>
            <person name="Wu X."/>
            <person name="Wang H."/>
            <person name="Liu C."/>
            <person name="Fang Y."/>
            <person name="Rustenholz C."/>
            <person name="Cheng Z."/>
            <person name="Xiao H."/>
            <person name="Zhou Y."/>
        </authorList>
    </citation>
    <scope>NUCLEOTIDE SEQUENCE [LARGE SCALE GENOMIC DNA]</scope>
    <source>
        <strain evidence="2">cv. Pinot noir / PN40024</strain>
        <tissue evidence="1">Leaf</tissue>
    </source>
</reference>
<protein>
    <submittedName>
        <fullName evidence="1">Uncharacterized protein</fullName>
    </submittedName>
</protein>
<name>A0ABY9DRS5_VITVI</name>
<dbReference type="EMBL" id="CP126664">
    <property type="protein sequence ID" value="WKA09106.1"/>
    <property type="molecule type" value="Genomic_DNA"/>
</dbReference>
<dbReference type="PANTHER" id="PTHR33137">
    <property type="entry name" value="MEDIATOR OF RNA POLYMERASE II TRANSCRIPTION SUBUNIT 15A-RELATED"/>
    <property type="match status" value="1"/>
</dbReference>
<evidence type="ECO:0000313" key="2">
    <source>
        <dbReference type="Proteomes" id="UP001227230"/>
    </source>
</evidence>
<organism evidence="1 2">
    <name type="scientific">Vitis vinifera</name>
    <name type="common">Grape</name>
    <dbReference type="NCBI Taxonomy" id="29760"/>
    <lineage>
        <taxon>Eukaryota</taxon>
        <taxon>Viridiplantae</taxon>
        <taxon>Streptophyta</taxon>
        <taxon>Embryophyta</taxon>
        <taxon>Tracheophyta</taxon>
        <taxon>Spermatophyta</taxon>
        <taxon>Magnoliopsida</taxon>
        <taxon>eudicotyledons</taxon>
        <taxon>Gunneridae</taxon>
        <taxon>Pentapetalae</taxon>
        <taxon>rosids</taxon>
        <taxon>Vitales</taxon>
        <taxon>Vitaceae</taxon>
        <taxon>Viteae</taxon>
        <taxon>Vitis</taxon>
    </lineage>
</organism>
<gene>
    <name evidence="1" type="ORF">VitviT2T_026784</name>
</gene>
<keyword evidence="2" id="KW-1185">Reference proteome</keyword>
<accession>A0ABY9DRS5</accession>
<dbReference type="InterPro" id="IPR044661">
    <property type="entry name" value="MED15a/b/c-like"/>
</dbReference>
<evidence type="ECO:0000313" key="1">
    <source>
        <dbReference type="EMBL" id="WKA09106.1"/>
    </source>
</evidence>
<dbReference type="PANTHER" id="PTHR33137:SF4">
    <property type="entry name" value="MEDIATOR OF RNA POLYMERASE II TRANSCRIPTION SUBUNIT 15A-RELATED"/>
    <property type="match status" value="1"/>
</dbReference>
<proteinExistence type="predicted"/>
<sequence length="251" mass="28867">MQQRLQTSGALLQTQNVIDQQKQLFQSQRALPEASSTSLDSTVQTGTTNVGDWQEEVYQKHLTVTCSLKFSGQLNSSPLIARLPKSKSSSFISFYWFSGSSLPHEYTQLGSITEVPRDLIDPYTLVSILQHEKWKYQLVFIYDFSSLRELDSIGHNELKPFQNQQWTYSVLKHLKLEHTEAVWYSEISTRFSGDSSSLFDFSFIEKTPSGIDQPGTHHMQHQQAQQLMIVPPNCWKRGPFRQVAQFSLVHY</sequence>